<evidence type="ECO:0000259" key="2">
    <source>
        <dbReference type="PROSITE" id="PS51833"/>
    </source>
</evidence>
<dbReference type="Pfam" id="PF08668">
    <property type="entry name" value="HDOD"/>
    <property type="match status" value="1"/>
</dbReference>
<dbReference type="InterPro" id="IPR000719">
    <property type="entry name" value="Prot_kinase_dom"/>
</dbReference>
<feature type="domain" description="HDOD" evidence="2">
    <location>
        <begin position="312"/>
        <end position="512"/>
    </location>
</feature>
<reference evidence="3 4" key="1">
    <citation type="submission" date="2020-05" db="EMBL/GenBank/DDBJ databases">
        <title>Genomic Encyclopedia of Type Strains, Phase IV (KMG-V): Genome sequencing to study the core and pangenomes of soil and plant-associated prokaryotes.</title>
        <authorList>
            <person name="Whitman W."/>
        </authorList>
    </citation>
    <scope>NUCLEOTIDE SEQUENCE [LARGE SCALE GENOMIC DNA]</scope>
    <source>
        <strain evidence="3 4">C29</strain>
    </source>
</reference>
<accession>A0ABX2G4E3</accession>
<sequence length="584" mass="62775">MMTQDASAAAPAPDTDAVATAASASTAAAPAAPARNFGHYGLVRLLGSSSLTIAWLARDNRSGAMVRLLAARQPVNSETVRARCVEEARRASQLNHPRLLPAHEVGCVDRFPFVTSACDPALPPQRVEERFSPPALRSLIRNGCEMLEGLAYAHEASIPHGDLGLHTLAFDANDRVSLWGLGLGVAIASTRPQGIPTAGGLGGGLLGREIAAASLLIQHWIQGEPPHGESDMPALLDRWPTSDLRLPPELPMPIADSLRLLLDRAVETNPQRRFIHARSFHRALSGWHYTEYPEDGGLDAMLQGLLRRNGLLPAADKLRERVAHIVGMDKGRLDEMVDSLMQDLALTMSMLRAANASEMAVAGEGAVVTSPKRAMALLGTDGLRRVAGSQKQWPGTAKPHHATLLLQAIERAQLAAHLAAEVAPGGSDAEGAMLAATFQNLGQVLGLYHFPDEIAQIQRLVLSSRGTDKAITPDLAAMSVLGVDLQTMALAFMRLWGVAEPLRHLVRPLAEDAVVRSPETLEAWSRLLGSFANEVVRITDLPQPNQPAALATLIGRYHSTLGLDEGQVRGAMRRAREKLSRHMR</sequence>
<dbReference type="Gene3D" id="3.30.200.20">
    <property type="entry name" value="Phosphorylase Kinase, domain 1"/>
    <property type="match status" value="1"/>
</dbReference>
<comment type="caution">
    <text evidence="3">The sequence shown here is derived from an EMBL/GenBank/DDBJ whole genome shotgun (WGS) entry which is preliminary data.</text>
</comment>
<keyword evidence="3" id="KW-0723">Serine/threonine-protein kinase</keyword>
<organism evidence="3 4">
    <name type="scientific">Sphaerotilus uruguayifluvii</name>
    <dbReference type="NCBI Taxonomy" id="2735897"/>
    <lineage>
        <taxon>Bacteria</taxon>
        <taxon>Pseudomonadati</taxon>
        <taxon>Pseudomonadota</taxon>
        <taxon>Betaproteobacteria</taxon>
        <taxon>Burkholderiales</taxon>
        <taxon>Sphaerotilaceae</taxon>
        <taxon>Sphaerotilus</taxon>
    </lineage>
</organism>
<protein>
    <submittedName>
        <fullName evidence="3">Non-specific serine/threonine protein kinase</fullName>
        <ecNumber evidence="3">2.7.11.1</ecNumber>
    </submittedName>
</protein>
<keyword evidence="3" id="KW-0418">Kinase</keyword>
<dbReference type="InterPro" id="IPR013976">
    <property type="entry name" value="HDOD"/>
</dbReference>
<dbReference type="Proteomes" id="UP001516061">
    <property type="component" value="Unassembled WGS sequence"/>
</dbReference>
<evidence type="ECO:0000259" key="1">
    <source>
        <dbReference type="PROSITE" id="PS50011"/>
    </source>
</evidence>
<dbReference type="PROSITE" id="PS51833">
    <property type="entry name" value="HDOD"/>
    <property type="match status" value="1"/>
</dbReference>
<proteinExistence type="predicted"/>
<feature type="domain" description="Protein kinase" evidence="1">
    <location>
        <begin position="40"/>
        <end position="284"/>
    </location>
</feature>
<dbReference type="EMBL" id="JABSNM010000013">
    <property type="protein sequence ID" value="NRT57191.1"/>
    <property type="molecule type" value="Genomic_DNA"/>
</dbReference>
<name>A0ABX2G4E3_9BURK</name>
<evidence type="ECO:0000313" key="4">
    <source>
        <dbReference type="Proteomes" id="UP001516061"/>
    </source>
</evidence>
<dbReference type="GO" id="GO:0004674">
    <property type="term" value="F:protein serine/threonine kinase activity"/>
    <property type="evidence" value="ECO:0007669"/>
    <property type="project" value="UniProtKB-KW"/>
</dbReference>
<keyword evidence="3" id="KW-0808">Transferase</keyword>
<dbReference type="EC" id="2.7.11.1" evidence="3"/>
<dbReference type="SUPFAM" id="SSF109604">
    <property type="entry name" value="HD-domain/PDEase-like"/>
    <property type="match status" value="1"/>
</dbReference>
<dbReference type="RefSeq" id="WP_173806200.1">
    <property type="nucleotide sequence ID" value="NZ_JABSNM010000013.1"/>
</dbReference>
<dbReference type="Gene3D" id="1.10.3210.10">
    <property type="entry name" value="Hypothetical protein af1432"/>
    <property type="match status" value="1"/>
</dbReference>
<evidence type="ECO:0000313" key="3">
    <source>
        <dbReference type="EMBL" id="NRT57191.1"/>
    </source>
</evidence>
<keyword evidence="4" id="KW-1185">Reference proteome</keyword>
<dbReference type="SUPFAM" id="SSF56112">
    <property type="entry name" value="Protein kinase-like (PK-like)"/>
    <property type="match status" value="1"/>
</dbReference>
<dbReference type="PROSITE" id="PS50011">
    <property type="entry name" value="PROTEIN_KINASE_DOM"/>
    <property type="match status" value="1"/>
</dbReference>
<gene>
    <name evidence="3" type="ORF">HNQ01_002941</name>
</gene>
<dbReference type="InterPro" id="IPR011009">
    <property type="entry name" value="Kinase-like_dom_sf"/>
</dbReference>